<protein>
    <recommendedName>
        <fullName evidence="2">Reverse transcriptase domain-containing protein</fullName>
    </recommendedName>
</protein>
<feature type="compositionally biased region" description="Polar residues" evidence="1">
    <location>
        <begin position="127"/>
        <end position="138"/>
    </location>
</feature>
<reference evidence="3 4" key="1">
    <citation type="submission" date="2018-04" db="EMBL/GenBank/DDBJ databases">
        <authorList>
            <person name="Vogel A."/>
        </authorList>
    </citation>
    <scope>NUCLEOTIDE SEQUENCE [LARGE SCALE GENOMIC DNA]</scope>
</reference>
<evidence type="ECO:0000313" key="3">
    <source>
        <dbReference type="EMBL" id="VFQ72006.1"/>
    </source>
</evidence>
<dbReference type="InterPro" id="IPR043502">
    <property type="entry name" value="DNA/RNA_pol_sf"/>
</dbReference>
<proteinExistence type="predicted"/>
<evidence type="ECO:0000259" key="2">
    <source>
        <dbReference type="PROSITE" id="PS50878"/>
    </source>
</evidence>
<dbReference type="Proteomes" id="UP000595140">
    <property type="component" value="Unassembled WGS sequence"/>
</dbReference>
<evidence type="ECO:0000256" key="1">
    <source>
        <dbReference type="SAM" id="MobiDB-lite"/>
    </source>
</evidence>
<gene>
    <name evidence="3" type="ORF">CCAM_LOCUS13782</name>
</gene>
<dbReference type="PANTHER" id="PTHR31635">
    <property type="entry name" value="REVERSE TRANSCRIPTASE DOMAIN-CONTAINING PROTEIN-RELATED"/>
    <property type="match status" value="1"/>
</dbReference>
<dbReference type="PANTHER" id="PTHR31635:SF196">
    <property type="entry name" value="REVERSE TRANSCRIPTASE DOMAIN-CONTAINING PROTEIN-RELATED"/>
    <property type="match status" value="1"/>
</dbReference>
<dbReference type="Pfam" id="PF00078">
    <property type="entry name" value="RVT_1"/>
    <property type="match status" value="1"/>
</dbReference>
<feature type="domain" description="Reverse transcriptase" evidence="2">
    <location>
        <begin position="291"/>
        <end position="569"/>
    </location>
</feature>
<accession>A0A484L6S5</accession>
<dbReference type="EMBL" id="OOIL02001104">
    <property type="protein sequence ID" value="VFQ72006.1"/>
    <property type="molecule type" value="Genomic_DNA"/>
</dbReference>
<dbReference type="OrthoDB" id="1938551at2759"/>
<evidence type="ECO:0000313" key="4">
    <source>
        <dbReference type="Proteomes" id="UP000595140"/>
    </source>
</evidence>
<keyword evidence="4" id="KW-1185">Reference proteome</keyword>
<feature type="region of interest" description="Disordered" evidence="1">
    <location>
        <begin position="1"/>
        <end position="22"/>
    </location>
</feature>
<sequence length="569" mass="63899">MSRSPNSAQTVGKQATKLGNAIRPKACPQNHHRKHLKLLQATFQASTKPKTFRFLNLWTSHPSYLATLKNTWDSVHTGRGMHGLYLKLQATQKSLSSWSKNTYGNLFNNVKLAEEECTKAEEDYEGNPNSDTRSTSGKSKAHLLQCIQTEESFWKQKANAKWITQGDANTSFFHAACRARWRKNHIHSILSSQGIQVTNEAEILEVGATYFQDLFSLQPTHNMELILQHIPHTITDPQNEFLCLLPNTEEIKNAVWHLDPNSSAGPDGFNGNFFRESWDIISEDVTSAVQEFFLGIIPPKAMRKSNTVLIPKKENPSSFSDYRPISLTNFSFKIITRILASRLTTVLPDIISIEQGGFVPGRDITHHILLAREFIHMLDRKTLGGNLTLKLDITKAFDNISWSYIEKCLGHFGFSHIFISLVMNSIKFSVVSILINGNSSKAFNPKRGVRQGDPLSPYIFIIAMEGLTRSLNHLHSLGCLKKYNTGRIQTVNHLTFADDVLIFTNGSLHNLKKLRSFLSGFEKATVLHLNLAKSQTISPKPSSNHARRQANCLGMKVAPLPITYLGVPL</sequence>
<dbReference type="CDD" id="cd01650">
    <property type="entry name" value="RT_nLTR_like"/>
    <property type="match status" value="1"/>
</dbReference>
<dbReference type="PROSITE" id="PS50878">
    <property type="entry name" value="RT_POL"/>
    <property type="match status" value="1"/>
</dbReference>
<feature type="region of interest" description="Disordered" evidence="1">
    <location>
        <begin position="119"/>
        <end position="138"/>
    </location>
</feature>
<dbReference type="SUPFAM" id="SSF56672">
    <property type="entry name" value="DNA/RNA polymerases"/>
    <property type="match status" value="1"/>
</dbReference>
<organism evidence="3 4">
    <name type="scientific">Cuscuta campestris</name>
    <dbReference type="NCBI Taxonomy" id="132261"/>
    <lineage>
        <taxon>Eukaryota</taxon>
        <taxon>Viridiplantae</taxon>
        <taxon>Streptophyta</taxon>
        <taxon>Embryophyta</taxon>
        <taxon>Tracheophyta</taxon>
        <taxon>Spermatophyta</taxon>
        <taxon>Magnoliopsida</taxon>
        <taxon>eudicotyledons</taxon>
        <taxon>Gunneridae</taxon>
        <taxon>Pentapetalae</taxon>
        <taxon>asterids</taxon>
        <taxon>lamiids</taxon>
        <taxon>Solanales</taxon>
        <taxon>Convolvulaceae</taxon>
        <taxon>Cuscuteae</taxon>
        <taxon>Cuscuta</taxon>
        <taxon>Cuscuta subgen. Grammica</taxon>
        <taxon>Cuscuta sect. Cleistogrammica</taxon>
    </lineage>
</organism>
<feature type="compositionally biased region" description="Polar residues" evidence="1">
    <location>
        <begin position="1"/>
        <end position="13"/>
    </location>
</feature>
<dbReference type="AlphaFoldDB" id="A0A484L6S5"/>
<name>A0A484L6S5_9ASTE</name>
<dbReference type="InterPro" id="IPR000477">
    <property type="entry name" value="RT_dom"/>
</dbReference>